<dbReference type="AlphaFoldDB" id="A0A9W7H0Z3"/>
<evidence type="ECO:0000313" key="2">
    <source>
        <dbReference type="EMBL" id="GMI67465.1"/>
    </source>
</evidence>
<keyword evidence="1" id="KW-0175">Coiled coil</keyword>
<feature type="coiled-coil region" evidence="1">
    <location>
        <begin position="20"/>
        <end position="96"/>
    </location>
</feature>
<protein>
    <submittedName>
        <fullName evidence="2">Uncharacterized protein</fullName>
    </submittedName>
</protein>
<evidence type="ECO:0000256" key="1">
    <source>
        <dbReference type="SAM" id="Coils"/>
    </source>
</evidence>
<reference evidence="2" key="1">
    <citation type="submission" date="2023-05" db="EMBL/GenBank/DDBJ databases">
        <title>Genome and transcriptome analyses reveal genes involved in the formation of fine ridges on petal epidermal cells in Hibiscus trionum.</title>
        <authorList>
            <person name="Koshimizu S."/>
            <person name="Masuda S."/>
            <person name="Ishii T."/>
            <person name="Shirasu K."/>
            <person name="Hoshino A."/>
            <person name="Arita M."/>
        </authorList>
    </citation>
    <scope>NUCLEOTIDE SEQUENCE</scope>
    <source>
        <strain evidence="2">Hamamatsu line</strain>
    </source>
</reference>
<name>A0A9W7H0Z3_HIBTR</name>
<dbReference type="Proteomes" id="UP001165190">
    <property type="component" value="Unassembled WGS sequence"/>
</dbReference>
<sequence>MAIDDEPNVNLNSSNFDFTYNELQDAYDELQEVYDELVGKYKESILRNKKNISDLKTQNESISKTNSELEKKVLYLVNLSNDFKKKNLELEKLLSDFQDYHTKEVDNLKTSIAIGKNHFEKGNSSKSQYVKRKPFIPKQRNFHKQSRGQRIRSVWVPKELIISNNINAIASWIPKGTKVLKANTHGPKMIWVPKIKA</sequence>
<gene>
    <name evidence="2" type="ORF">HRI_000415800</name>
</gene>
<comment type="caution">
    <text evidence="2">The sequence shown here is derived from an EMBL/GenBank/DDBJ whole genome shotgun (WGS) entry which is preliminary data.</text>
</comment>
<dbReference type="EMBL" id="BSYR01000005">
    <property type="protein sequence ID" value="GMI67465.1"/>
    <property type="molecule type" value="Genomic_DNA"/>
</dbReference>
<dbReference type="OrthoDB" id="1111569at2759"/>
<proteinExistence type="predicted"/>
<evidence type="ECO:0000313" key="3">
    <source>
        <dbReference type="Proteomes" id="UP001165190"/>
    </source>
</evidence>
<accession>A0A9W7H0Z3</accession>
<organism evidence="2 3">
    <name type="scientific">Hibiscus trionum</name>
    <name type="common">Flower of an hour</name>
    <dbReference type="NCBI Taxonomy" id="183268"/>
    <lineage>
        <taxon>Eukaryota</taxon>
        <taxon>Viridiplantae</taxon>
        <taxon>Streptophyta</taxon>
        <taxon>Embryophyta</taxon>
        <taxon>Tracheophyta</taxon>
        <taxon>Spermatophyta</taxon>
        <taxon>Magnoliopsida</taxon>
        <taxon>eudicotyledons</taxon>
        <taxon>Gunneridae</taxon>
        <taxon>Pentapetalae</taxon>
        <taxon>rosids</taxon>
        <taxon>malvids</taxon>
        <taxon>Malvales</taxon>
        <taxon>Malvaceae</taxon>
        <taxon>Malvoideae</taxon>
        <taxon>Hibiscus</taxon>
    </lineage>
</organism>
<keyword evidence="3" id="KW-1185">Reference proteome</keyword>